<evidence type="ECO:0000256" key="1">
    <source>
        <dbReference type="ARBA" id="ARBA00001936"/>
    </source>
</evidence>
<dbReference type="PANTHER" id="PTHR15362:SF4">
    <property type="entry name" value="CDP-DIACYLGLYCEROL--INOSITOL 3-PHOSPHATIDYLTRANSFERASE"/>
    <property type="match status" value="1"/>
</dbReference>
<gene>
    <name evidence="21" type="ORF">Pcinc_035445</name>
</gene>
<keyword evidence="12 18" id="KW-0443">Lipid metabolism</keyword>
<keyword evidence="8 20" id="KW-0812">Transmembrane</keyword>
<evidence type="ECO:0000256" key="3">
    <source>
        <dbReference type="ARBA" id="ARBA00004141"/>
    </source>
</evidence>
<dbReference type="PIRSF" id="PIRSF000848">
    <property type="entry name" value="CDP_diag_ino_3_P"/>
    <property type="match status" value="1"/>
</dbReference>
<sequence>MAENIFLFVPNLIGYGRIILALLSFYYMPTNPNLAAFSYILSGFLDAFDGHAARLLNQGTKFGAMLDMLTDRCGTMCLLVTLGHFYPSYMFLFQLSSTIDIACHWLHLHTTIMSGQDSHKGKEANHNLLLRIYYSSRPVLFCMCAGNELFYASLYLMYFSEGPQVIGGLGLWRCLVYVLLPVAVLKSILALMQGYNAAIGLGDIDVKEREQAREQAREKAK</sequence>
<evidence type="ECO:0000256" key="7">
    <source>
        <dbReference type="ARBA" id="ARBA00022679"/>
    </source>
</evidence>
<comment type="cofactor">
    <cofactor evidence="2">
        <name>Mg(2+)</name>
        <dbReference type="ChEBI" id="CHEBI:18420"/>
    </cofactor>
</comment>
<dbReference type="GO" id="GO:0016020">
    <property type="term" value="C:membrane"/>
    <property type="evidence" value="ECO:0007669"/>
    <property type="project" value="UniProtKB-SubCell"/>
</dbReference>
<name>A0AAE1BYB2_PETCI</name>
<evidence type="ECO:0000256" key="12">
    <source>
        <dbReference type="ARBA" id="ARBA00023098"/>
    </source>
</evidence>
<dbReference type="GO" id="GO:0006661">
    <property type="term" value="P:phosphatidylinositol biosynthetic process"/>
    <property type="evidence" value="ECO:0007669"/>
    <property type="project" value="TreeGrafter"/>
</dbReference>
<evidence type="ECO:0000256" key="17">
    <source>
        <dbReference type="ARBA" id="ARBA00070582"/>
    </source>
</evidence>
<proteinExistence type="inferred from homology"/>
<dbReference type="PROSITE" id="PS00379">
    <property type="entry name" value="CDP_ALCOHOL_P_TRANSF"/>
    <property type="match status" value="1"/>
</dbReference>
<evidence type="ECO:0000256" key="10">
    <source>
        <dbReference type="ARBA" id="ARBA00022842"/>
    </source>
</evidence>
<dbReference type="GO" id="GO:0003881">
    <property type="term" value="F:CDP-diacylglycerol-inositol 3-phosphatidyltransferase activity"/>
    <property type="evidence" value="ECO:0007669"/>
    <property type="project" value="UniProtKB-UniRule"/>
</dbReference>
<comment type="cofactor">
    <cofactor evidence="1">
        <name>Mn(2+)</name>
        <dbReference type="ChEBI" id="CHEBI:29035"/>
    </cofactor>
</comment>
<keyword evidence="6 18" id="KW-0444">Lipid biosynthesis</keyword>
<evidence type="ECO:0000256" key="20">
    <source>
        <dbReference type="SAM" id="Phobius"/>
    </source>
</evidence>
<keyword evidence="7 18" id="KW-0808">Transferase</keyword>
<comment type="similarity">
    <text evidence="4 18 19">Belongs to the CDP-alcohol phosphatidyltransferase class-I family.</text>
</comment>
<keyword evidence="15" id="KW-0464">Manganese</keyword>
<evidence type="ECO:0000256" key="9">
    <source>
        <dbReference type="ARBA" id="ARBA00022723"/>
    </source>
</evidence>
<dbReference type="PANTHER" id="PTHR15362">
    <property type="entry name" value="PHOSPHATIDYLINOSITOL SYNTHASE"/>
    <property type="match status" value="1"/>
</dbReference>
<evidence type="ECO:0000256" key="4">
    <source>
        <dbReference type="ARBA" id="ARBA00010441"/>
    </source>
</evidence>
<dbReference type="GO" id="GO:0046872">
    <property type="term" value="F:metal ion binding"/>
    <property type="evidence" value="ECO:0007669"/>
    <property type="project" value="UniProtKB-KW"/>
</dbReference>
<reference evidence="21" key="1">
    <citation type="submission" date="2023-10" db="EMBL/GenBank/DDBJ databases">
        <title>Genome assemblies of two species of porcelain crab, Petrolisthes cinctipes and Petrolisthes manimaculis (Anomura: Porcellanidae).</title>
        <authorList>
            <person name="Angst P."/>
        </authorList>
    </citation>
    <scope>NUCLEOTIDE SEQUENCE</scope>
    <source>
        <strain evidence="21">PB745_01</strain>
        <tissue evidence="21">Gill</tissue>
    </source>
</reference>
<comment type="subcellular location">
    <subcellularLocation>
        <location evidence="3">Membrane</location>
        <topology evidence="3">Multi-pass membrane protein</topology>
    </subcellularLocation>
</comment>
<keyword evidence="9" id="KW-0479">Metal-binding</keyword>
<keyword evidence="16 18" id="KW-1208">Phospholipid metabolism</keyword>
<feature type="transmembrane region" description="Helical" evidence="20">
    <location>
        <begin position="139"/>
        <end position="159"/>
    </location>
</feature>
<evidence type="ECO:0000256" key="14">
    <source>
        <dbReference type="ARBA" id="ARBA00023209"/>
    </source>
</evidence>
<keyword evidence="22" id="KW-1185">Reference proteome</keyword>
<dbReference type="AlphaFoldDB" id="A0AAE1BYB2"/>
<keyword evidence="11 20" id="KW-1133">Transmembrane helix</keyword>
<dbReference type="Gene3D" id="1.20.120.1760">
    <property type="match status" value="1"/>
</dbReference>
<keyword evidence="13 18" id="KW-0472">Membrane</keyword>
<dbReference type="InterPro" id="IPR043130">
    <property type="entry name" value="CDP-OH_PTrfase_TM_dom"/>
</dbReference>
<organism evidence="21 22">
    <name type="scientific">Petrolisthes cinctipes</name>
    <name type="common">Flat porcelain crab</name>
    <dbReference type="NCBI Taxonomy" id="88211"/>
    <lineage>
        <taxon>Eukaryota</taxon>
        <taxon>Metazoa</taxon>
        <taxon>Ecdysozoa</taxon>
        <taxon>Arthropoda</taxon>
        <taxon>Crustacea</taxon>
        <taxon>Multicrustacea</taxon>
        <taxon>Malacostraca</taxon>
        <taxon>Eumalacostraca</taxon>
        <taxon>Eucarida</taxon>
        <taxon>Decapoda</taxon>
        <taxon>Pleocyemata</taxon>
        <taxon>Anomura</taxon>
        <taxon>Galatheoidea</taxon>
        <taxon>Porcellanidae</taxon>
        <taxon>Petrolisthes</taxon>
    </lineage>
</organism>
<accession>A0AAE1BYB2</accession>
<comment type="catalytic activity">
    <reaction evidence="18">
        <text>a CDP-1,2-diacyl-sn-glycerol + myo-inositol = a 1,2-diacyl-sn-glycero-3-phospho-(1D-myo-inositol) + CMP + H(+)</text>
        <dbReference type="Rhea" id="RHEA:11580"/>
        <dbReference type="ChEBI" id="CHEBI:15378"/>
        <dbReference type="ChEBI" id="CHEBI:17268"/>
        <dbReference type="ChEBI" id="CHEBI:57880"/>
        <dbReference type="ChEBI" id="CHEBI:58332"/>
        <dbReference type="ChEBI" id="CHEBI:60377"/>
        <dbReference type="EC" id="2.7.8.11"/>
    </reaction>
</comment>
<feature type="transmembrane region" description="Helical" evidence="20">
    <location>
        <begin position="7"/>
        <end position="28"/>
    </location>
</feature>
<evidence type="ECO:0000256" key="18">
    <source>
        <dbReference type="PIRNR" id="PIRNR000848"/>
    </source>
</evidence>
<evidence type="ECO:0000256" key="6">
    <source>
        <dbReference type="ARBA" id="ARBA00022516"/>
    </source>
</evidence>
<dbReference type="InterPro" id="IPR000462">
    <property type="entry name" value="CDP-OH_P_trans"/>
</dbReference>
<dbReference type="GO" id="GO:0005794">
    <property type="term" value="C:Golgi apparatus"/>
    <property type="evidence" value="ECO:0007669"/>
    <property type="project" value="TreeGrafter"/>
</dbReference>
<evidence type="ECO:0000256" key="19">
    <source>
        <dbReference type="RuleBase" id="RU003750"/>
    </source>
</evidence>
<evidence type="ECO:0000256" key="15">
    <source>
        <dbReference type="ARBA" id="ARBA00023211"/>
    </source>
</evidence>
<dbReference type="Proteomes" id="UP001286313">
    <property type="component" value="Unassembled WGS sequence"/>
</dbReference>
<protein>
    <recommendedName>
        <fullName evidence="17 18">CDP-diacylglycerol--inositol 3-phosphatidyltransferase</fullName>
        <ecNumber evidence="5 18">2.7.8.11</ecNumber>
    </recommendedName>
</protein>
<dbReference type="InterPro" id="IPR014387">
    <property type="entry name" value="CDP_diag_ino_3_P_euk"/>
</dbReference>
<dbReference type="FunFam" id="1.20.120.1760:FF:000003">
    <property type="entry name" value="CDP-diacylglycerol--inositol 3-phosphatidyltransferase"/>
    <property type="match status" value="1"/>
</dbReference>
<keyword evidence="14 18" id="KW-0594">Phospholipid biosynthesis</keyword>
<evidence type="ECO:0000256" key="8">
    <source>
        <dbReference type="ARBA" id="ARBA00022692"/>
    </source>
</evidence>
<evidence type="ECO:0000256" key="13">
    <source>
        <dbReference type="ARBA" id="ARBA00023136"/>
    </source>
</evidence>
<evidence type="ECO:0000256" key="11">
    <source>
        <dbReference type="ARBA" id="ARBA00022989"/>
    </source>
</evidence>
<dbReference type="EMBL" id="JAWQEG010005333">
    <property type="protein sequence ID" value="KAK3858362.1"/>
    <property type="molecule type" value="Genomic_DNA"/>
</dbReference>
<evidence type="ECO:0000256" key="2">
    <source>
        <dbReference type="ARBA" id="ARBA00001946"/>
    </source>
</evidence>
<dbReference type="Pfam" id="PF01066">
    <property type="entry name" value="CDP-OH_P_transf"/>
    <property type="match status" value="1"/>
</dbReference>
<feature type="transmembrane region" description="Helical" evidence="20">
    <location>
        <begin position="165"/>
        <end position="185"/>
    </location>
</feature>
<evidence type="ECO:0000313" key="22">
    <source>
        <dbReference type="Proteomes" id="UP001286313"/>
    </source>
</evidence>
<keyword evidence="10" id="KW-0460">Magnesium</keyword>
<comment type="caution">
    <text evidence="21">The sequence shown here is derived from an EMBL/GenBank/DDBJ whole genome shotgun (WGS) entry which is preliminary data.</text>
</comment>
<evidence type="ECO:0000313" key="21">
    <source>
        <dbReference type="EMBL" id="KAK3858362.1"/>
    </source>
</evidence>
<dbReference type="InterPro" id="IPR048254">
    <property type="entry name" value="CDP_ALCOHOL_P_TRANSF_CS"/>
</dbReference>
<evidence type="ECO:0000256" key="16">
    <source>
        <dbReference type="ARBA" id="ARBA00023264"/>
    </source>
</evidence>
<dbReference type="EC" id="2.7.8.11" evidence="5 18"/>
<evidence type="ECO:0000256" key="5">
    <source>
        <dbReference type="ARBA" id="ARBA00013212"/>
    </source>
</evidence>